<sequence length="530" mass="57883">MLSDWLNDEKMSRCIIIKDVSDTLDRPPSVIAKASILFYLSIIALNPSDLSGSLTNALGFIPAAYHTLTDLQEGDQPSQKPGLRKKENQLRREKTRRWLDYWVVYCTSCMLGSVLEDDLLLSIMPIWYIVKSVCVIWFLVGLLDNEEMEGVRPKPLRLRPRSIIASRDPHPPGSSSDSGSDETPSPLSAEYQNESDYTSGTDDEIEPYSSTSNSSSRSVSPAKYPPEKLRTIQKELRETASPALSITPVNYRNGTLVTPLTGLTSGIEDEDTESTTDKSQSSDSSPGSRGIDGESEDSDTGSDVVTLPPDTPLDELALRGKKTIELTSPSPSDTDSSDIPDVGESGKDDPPVAGRNEQKVSELIKSDEMKAENNETVVELEKDPAHGEDAAASVRTSLLRPKAKEKANTADEVQKEDPNSQEGGTHGNKETEEDIHILARQKVVPAEMTAPEGPSLARQDIPINKQQDATQKEQILVTQSTVERQGQGDHSDVVKLSMEDLLAMDAEEKRAVAKQEGGLKGQDKQESALP</sequence>
<dbReference type="Proteomes" id="UP000078595">
    <property type="component" value="Chromosome 9"/>
</dbReference>
<feature type="region of interest" description="Disordered" evidence="1">
    <location>
        <begin position="160"/>
        <end position="227"/>
    </location>
</feature>
<accession>A0AAJ8KU16</accession>
<dbReference type="Pfam" id="PF03134">
    <property type="entry name" value="TB2_DP1_HVA22"/>
    <property type="match status" value="1"/>
</dbReference>
<evidence type="ECO:0000313" key="2">
    <source>
        <dbReference type="EMBL" id="WWC64467.1"/>
    </source>
</evidence>
<feature type="region of interest" description="Disordered" evidence="1">
    <location>
        <begin position="507"/>
        <end position="530"/>
    </location>
</feature>
<reference evidence="2" key="1">
    <citation type="submission" date="2013-07" db="EMBL/GenBank/DDBJ databases">
        <authorList>
            <consortium name="The Broad Institute Genome Sequencing Platform"/>
            <person name="Cuomo C."/>
            <person name="Litvintseva A."/>
            <person name="Chen Y."/>
            <person name="Heitman J."/>
            <person name="Sun S."/>
            <person name="Springer D."/>
            <person name="Dromer F."/>
            <person name="Young S.K."/>
            <person name="Zeng Q."/>
            <person name="Gargeya S."/>
            <person name="Fitzgerald M."/>
            <person name="Abouelleil A."/>
            <person name="Alvarado L."/>
            <person name="Berlin A.M."/>
            <person name="Chapman S.B."/>
            <person name="Dewar J."/>
            <person name="Goldberg J."/>
            <person name="Griggs A."/>
            <person name="Gujja S."/>
            <person name="Hansen M."/>
            <person name="Howarth C."/>
            <person name="Imamovic A."/>
            <person name="Larimer J."/>
            <person name="McCowan C."/>
            <person name="Murphy C."/>
            <person name="Pearson M."/>
            <person name="Priest M."/>
            <person name="Roberts A."/>
            <person name="Saif S."/>
            <person name="Shea T."/>
            <person name="Sykes S."/>
            <person name="Wortman J."/>
            <person name="Nusbaum C."/>
            <person name="Birren B."/>
        </authorList>
    </citation>
    <scope>NUCLEOTIDE SEQUENCE</scope>
    <source>
        <strain evidence="2">CBS 10117</strain>
    </source>
</reference>
<feature type="compositionally biased region" description="Low complexity" evidence="1">
    <location>
        <begin position="327"/>
        <end position="340"/>
    </location>
</feature>
<feature type="region of interest" description="Disordered" evidence="1">
    <location>
        <begin position="449"/>
        <end position="472"/>
    </location>
</feature>
<gene>
    <name evidence="2" type="ORF">I303_107077</name>
</gene>
<feature type="compositionally biased region" description="Polar residues" evidence="1">
    <location>
        <begin position="190"/>
        <end position="200"/>
    </location>
</feature>
<organism evidence="2 3">
    <name type="scientific">Kwoniella dejecticola CBS 10117</name>
    <dbReference type="NCBI Taxonomy" id="1296121"/>
    <lineage>
        <taxon>Eukaryota</taxon>
        <taxon>Fungi</taxon>
        <taxon>Dikarya</taxon>
        <taxon>Basidiomycota</taxon>
        <taxon>Agaricomycotina</taxon>
        <taxon>Tremellomycetes</taxon>
        <taxon>Tremellales</taxon>
        <taxon>Cryptococcaceae</taxon>
        <taxon>Kwoniella</taxon>
    </lineage>
</organism>
<evidence type="ECO:0000313" key="3">
    <source>
        <dbReference type="Proteomes" id="UP000078595"/>
    </source>
</evidence>
<feature type="compositionally biased region" description="Polar residues" evidence="1">
    <location>
        <begin position="253"/>
        <end position="263"/>
    </location>
</feature>
<feature type="region of interest" description="Disordered" evidence="1">
    <location>
        <begin position="253"/>
        <end position="435"/>
    </location>
</feature>
<feature type="compositionally biased region" description="Basic and acidic residues" evidence="1">
    <location>
        <begin position="521"/>
        <end position="530"/>
    </location>
</feature>
<dbReference type="InterPro" id="IPR004345">
    <property type="entry name" value="TB2_DP1_HVA22"/>
</dbReference>
<dbReference type="GeneID" id="28970177"/>
<evidence type="ECO:0000256" key="1">
    <source>
        <dbReference type="SAM" id="MobiDB-lite"/>
    </source>
</evidence>
<reference evidence="2" key="2">
    <citation type="submission" date="2024-02" db="EMBL/GenBank/DDBJ databases">
        <title>Comparative genomics of Cryptococcus and Kwoniella reveals pathogenesis evolution and contrasting modes of karyotype evolution via chromosome fusion or intercentromeric recombination.</title>
        <authorList>
            <person name="Coelho M.A."/>
            <person name="David-Palma M."/>
            <person name="Shea T."/>
            <person name="Bowers K."/>
            <person name="McGinley-Smith S."/>
            <person name="Mohammad A.W."/>
            <person name="Gnirke A."/>
            <person name="Yurkov A.M."/>
            <person name="Nowrousian M."/>
            <person name="Sun S."/>
            <person name="Cuomo C.A."/>
            <person name="Heitman J."/>
        </authorList>
    </citation>
    <scope>NUCLEOTIDE SEQUENCE</scope>
    <source>
        <strain evidence="2">CBS 10117</strain>
    </source>
</reference>
<dbReference type="RefSeq" id="XP_018260762.2">
    <property type="nucleotide sequence ID" value="XM_018409759.2"/>
</dbReference>
<feature type="compositionally biased region" description="Low complexity" evidence="1">
    <location>
        <begin position="209"/>
        <end position="220"/>
    </location>
</feature>
<dbReference type="EMBL" id="CP144538">
    <property type="protein sequence ID" value="WWC64467.1"/>
    <property type="molecule type" value="Genomic_DNA"/>
</dbReference>
<feature type="compositionally biased region" description="Basic and acidic residues" evidence="1">
    <location>
        <begin position="402"/>
        <end position="418"/>
    </location>
</feature>
<name>A0AAJ8KU16_9TREE</name>
<feature type="compositionally biased region" description="Low complexity" evidence="1">
    <location>
        <begin position="277"/>
        <end position="289"/>
    </location>
</feature>
<feature type="compositionally biased region" description="Basic and acidic residues" evidence="1">
    <location>
        <begin position="344"/>
        <end position="389"/>
    </location>
</feature>
<protein>
    <recommendedName>
        <fullName evidence="4">Protein YOP1</fullName>
    </recommendedName>
</protein>
<proteinExistence type="predicted"/>
<evidence type="ECO:0008006" key="4">
    <source>
        <dbReference type="Google" id="ProtNLM"/>
    </source>
</evidence>
<keyword evidence="3" id="KW-1185">Reference proteome</keyword>
<dbReference type="AlphaFoldDB" id="A0AAJ8KU16"/>
<dbReference type="KEGG" id="kdj:28970177"/>
<feature type="compositionally biased region" description="Low complexity" evidence="1">
    <location>
        <begin position="173"/>
        <end position="186"/>
    </location>
</feature>